<evidence type="ECO:0000313" key="2">
    <source>
        <dbReference type="Proteomes" id="UP000075714"/>
    </source>
</evidence>
<dbReference type="EMBL" id="LSYV01000016">
    <property type="protein sequence ID" value="KXZ50655.1"/>
    <property type="molecule type" value="Genomic_DNA"/>
</dbReference>
<gene>
    <name evidence="1" type="ORF">GPECTOR_15g339</name>
</gene>
<accession>A0A150GLN5</accession>
<comment type="caution">
    <text evidence="1">The sequence shown here is derived from an EMBL/GenBank/DDBJ whole genome shotgun (WGS) entry which is preliminary data.</text>
</comment>
<proteinExistence type="predicted"/>
<reference evidence="2" key="1">
    <citation type="journal article" date="2016" name="Nat. Commun.">
        <title>The Gonium pectorale genome demonstrates co-option of cell cycle regulation during the evolution of multicellularity.</title>
        <authorList>
            <person name="Hanschen E.R."/>
            <person name="Marriage T.N."/>
            <person name="Ferris P.J."/>
            <person name="Hamaji T."/>
            <person name="Toyoda A."/>
            <person name="Fujiyama A."/>
            <person name="Neme R."/>
            <person name="Noguchi H."/>
            <person name="Minakuchi Y."/>
            <person name="Suzuki M."/>
            <person name="Kawai-Toyooka H."/>
            <person name="Smith D.R."/>
            <person name="Sparks H."/>
            <person name="Anderson J."/>
            <person name="Bakaric R."/>
            <person name="Luria V."/>
            <person name="Karger A."/>
            <person name="Kirschner M.W."/>
            <person name="Durand P.M."/>
            <person name="Michod R.E."/>
            <person name="Nozaki H."/>
            <person name="Olson B.J."/>
        </authorList>
    </citation>
    <scope>NUCLEOTIDE SEQUENCE [LARGE SCALE GENOMIC DNA]</scope>
    <source>
        <strain evidence="2">NIES-2863</strain>
    </source>
</reference>
<dbReference type="Proteomes" id="UP000075714">
    <property type="component" value="Unassembled WGS sequence"/>
</dbReference>
<keyword evidence="2" id="KW-1185">Reference proteome</keyword>
<evidence type="ECO:0000313" key="1">
    <source>
        <dbReference type="EMBL" id="KXZ50655.1"/>
    </source>
</evidence>
<dbReference type="AlphaFoldDB" id="A0A150GLN5"/>
<protein>
    <submittedName>
        <fullName evidence="1">Uncharacterized protein</fullName>
    </submittedName>
</protein>
<sequence>MSFILTDVVDPLGSAPTLASLALPRLFGVPQGANLVLEDVVLLLAQEGLTSYLQSLCSVSSTSAYPYSPGVQIRKGVVHLMRHASRAPGGGEVVWRNVTLTCPGYGVPGFVCAASAVSSEYDLRDWMNGIPGGAVGPVYLSVAANVSIKVANWSSTVELPWGLTPVLLGDPLRPTLLDLGGLEGAWTKLSENGGSFMGASRITPLPQVAELHDLTLVNLPYGVGQYASGPTLMAVGMASFNIFRGSVLSKATQVQLTLRRCTLVVSDAELAFLAGVGQRPDASPVASLKLGGWRLEVNASQANSANDMLVVSRLSIGTQVLLLNCTLLSASVYEALPEAVQLLPLSQVWPPLLLHGDEQKAMRL</sequence>
<name>A0A150GLN5_GONPE</name>
<organism evidence="1 2">
    <name type="scientific">Gonium pectorale</name>
    <name type="common">Green alga</name>
    <dbReference type="NCBI Taxonomy" id="33097"/>
    <lineage>
        <taxon>Eukaryota</taxon>
        <taxon>Viridiplantae</taxon>
        <taxon>Chlorophyta</taxon>
        <taxon>core chlorophytes</taxon>
        <taxon>Chlorophyceae</taxon>
        <taxon>CS clade</taxon>
        <taxon>Chlamydomonadales</taxon>
        <taxon>Volvocaceae</taxon>
        <taxon>Gonium</taxon>
    </lineage>
</organism>
<dbReference type="OrthoDB" id="558527at2759"/>